<keyword evidence="4 9" id="KW-0489">Methyltransferase</keyword>
<dbReference type="InterPro" id="IPR036631">
    <property type="entry name" value="MGMT_N_sf"/>
</dbReference>
<evidence type="ECO:0000256" key="4">
    <source>
        <dbReference type="ARBA" id="ARBA00022603"/>
    </source>
</evidence>
<dbReference type="STRING" id="158189.SpiBuddy_1445"/>
<dbReference type="InterPro" id="IPR036388">
    <property type="entry name" value="WH-like_DNA-bd_sf"/>
</dbReference>
<comment type="catalytic activity">
    <reaction evidence="1 9">
        <text>a 4-O-methyl-thymidine in DNA + L-cysteinyl-[protein] = a thymidine in DNA + S-methyl-L-cysteinyl-[protein]</text>
        <dbReference type="Rhea" id="RHEA:53428"/>
        <dbReference type="Rhea" id="RHEA-COMP:10131"/>
        <dbReference type="Rhea" id="RHEA-COMP:10132"/>
        <dbReference type="Rhea" id="RHEA-COMP:13555"/>
        <dbReference type="Rhea" id="RHEA-COMP:13556"/>
        <dbReference type="ChEBI" id="CHEBI:29950"/>
        <dbReference type="ChEBI" id="CHEBI:82612"/>
        <dbReference type="ChEBI" id="CHEBI:137386"/>
        <dbReference type="ChEBI" id="CHEBI:137387"/>
        <dbReference type="EC" id="2.1.1.63"/>
    </reaction>
</comment>
<dbReference type="InterPro" id="IPR001497">
    <property type="entry name" value="MethylDNA_cys_MeTrfase_AS"/>
</dbReference>
<feature type="domain" description="Methylguanine DNA methyltransferase ribonuclease-like" evidence="11">
    <location>
        <begin position="11"/>
        <end position="73"/>
    </location>
</feature>
<name>F0RVY4_SPHGB</name>
<dbReference type="PANTHER" id="PTHR10815:SF5">
    <property type="entry name" value="METHYLATED-DNA--PROTEIN-CYSTEINE METHYLTRANSFERASE"/>
    <property type="match status" value="1"/>
</dbReference>
<dbReference type="GO" id="GO:0003908">
    <property type="term" value="F:methylated-DNA-[protein]-cysteine S-methyltransferase activity"/>
    <property type="evidence" value="ECO:0007669"/>
    <property type="project" value="UniProtKB-UniRule"/>
</dbReference>
<evidence type="ECO:0000256" key="2">
    <source>
        <dbReference type="ARBA" id="ARBA00008711"/>
    </source>
</evidence>
<feature type="active site" description="Nucleophile; methyl group acceptor" evidence="9">
    <location>
        <position position="129"/>
    </location>
</feature>
<reference evidence="13" key="1">
    <citation type="submission" date="2011-02" db="EMBL/GenBank/DDBJ databases">
        <title>Complete sequence of Spirochaeta sp. Buddy.</title>
        <authorList>
            <person name="Lucas S."/>
            <person name="Copeland A."/>
            <person name="Lapidus A."/>
            <person name="Cheng J.-F."/>
            <person name="Goodwin L."/>
            <person name="Pitluck S."/>
            <person name="Zeytun A."/>
            <person name="Detter J.C."/>
            <person name="Han C."/>
            <person name="Tapia R."/>
            <person name="Land M."/>
            <person name="Hauser L."/>
            <person name="Kyrpides N."/>
            <person name="Ivanova N."/>
            <person name="Mikhailova N."/>
            <person name="Pagani I."/>
            <person name="Ritalahti K.M."/>
            <person name="Loeffler F.E."/>
            <person name="Woyke T."/>
        </authorList>
    </citation>
    <scope>NUCLEOTIDE SEQUENCE [LARGE SCALE GENOMIC DNA]</scope>
    <source>
        <strain evidence="13">ATCC BAA-1886 / DSM 22777 / Buddy</strain>
    </source>
</reference>
<dbReference type="HAMAP" id="MF_00772">
    <property type="entry name" value="OGT"/>
    <property type="match status" value="1"/>
</dbReference>
<evidence type="ECO:0000256" key="3">
    <source>
        <dbReference type="ARBA" id="ARBA00022490"/>
    </source>
</evidence>
<comment type="similarity">
    <text evidence="2 9">Belongs to the MGMT family.</text>
</comment>
<evidence type="ECO:0000313" key="13">
    <source>
        <dbReference type="Proteomes" id="UP000008466"/>
    </source>
</evidence>
<dbReference type="InterPro" id="IPR008332">
    <property type="entry name" value="MethylG_MeTrfase_N"/>
</dbReference>
<comment type="subcellular location">
    <subcellularLocation>
        <location evidence="9">Cytoplasm</location>
    </subcellularLocation>
</comment>
<evidence type="ECO:0000256" key="9">
    <source>
        <dbReference type="HAMAP-Rule" id="MF_00772"/>
    </source>
</evidence>
<dbReference type="Proteomes" id="UP000008466">
    <property type="component" value="Chromosome"/>
</dbReference>
<keyword evidence="5 9" id="KW-0808">Transferase</keyword>
<accession>F0RVY4</accession>
<proteinExistence type="inferred from homology"/>
<feature type="domain" description="Methylated-DNA-[protein]-cysteine S-methyltransferase DNA binding" evidence="10">
    <location>
        <begin position="78"/>
        <end position="157"/>
    </location>
</feature>
<dbReference type="FunFam" id="1.10.10.10:FF:000214">
    <property type="entry name" value="Methylated-DNA--protein-cysteine methyltransferase"/>
    <property type="match status" value="1"/>
</dbReference>
<dbReference type="eggNOG" id="COG0350">
    <property type="taxonomic scope" value="Bacteria"/>
</dbReference>
<evidence type="ECO:0000256" key="7">
    <source>
        <dbReference type="ARBA" id="ARBA00023204"/>
    </source>
</evidence>
<comment type="catalytic activity">
    <reaction evidence="8 9">
        <text>a 6-O-methyl-2'-deoxyguanosine in DNA + L-cysteinyl-[protein] = S-methyl-L-cysteinyl-[protein] + a 2'-deoxyguanosine in DNA</text>
        <dbReference type="Rhea" id="RHEA:24000"/>
        <dbReference type="Rhea" id="RHEA-COMP:10131"/>
        <dbReference type="Rhea" id="RHEA-COMP:10132"/>
        <dbReference type="Rhea" id="RHEA-COMP:11367"/>
        <dbReference type="Rhea" id="RHEA-COMP:11368"/>
        <dbReference type="ChEBI" id="CHEBI:29950"/>
        <dbReference type="ChEBI" id="CHEBI:82612"/>
        <dbReference type="ChEBI" id="CHEBI:85445"/>
        <dbReference type="ChEBI" id="CHEBI:85448"/>
        <dbReference type="EC" id="2.1.1.63"/>
    </reaction>
</comment>
<dbReference type="HOGENOM" id="CLU_000445_52_2_12"/>
<dbReference type="AlphaFoldDB" id="F0RVY4"/>
<dbReference type="KEGG" id="sbu:SpiBuddy_1445"/>
<sequence>MMVSYSVLMQYETTYQSPLGPLHLRCNGTHITELSFSTKNENLPKEHTVLDEACLQLNEYFQGNRKVFELPLLIEGTPFQKQVYDALLSIPYGQTTSYEAIACKIGNPKACRAVGMANNRNRIALLVPCHRVVGKNGSLVGYAGGLDKKEWLLAFERNNC</sequence>
<protein>
    <recommendedName>
        <fullName evidence="9">Methylated-DNA--protein-cysteine methyltransferase</fullName>
        <ecNumber evidence="9">2.1.1.63</ecNumber>
    </recommendedName>
    <alternativeName>
        <fullName evidence="9">6-O-methylguanine-DNA methyltransferase</fullName>
        <shortName evidence="9">MGMT</shortName>
    </alternativeName>
    <alternativeName>
        <fullName evidence="9">O-6-methylguanine-DNA-alkyltransferase</fullName>
    </alternativeName>
</protein>
<comment type="function">
    <text evidence="9">Involved in the cellular defense against the biological effects of O6-methylguanine (O6-MeG) and O4-methylthymine (O4-MeT) in DNA. Repairs the methylated nucleobase in DNA by stoichiometrically transferring the methyl group to a cysteine residue in the enzyme. This is a suicide reaction: the enzyme is irreversibly inactivated.</text>
</comment>
<dbReference type="GO" id="GO:0032259">
    <property type="term" value="P:methylation"/>
    <property type="evidence" value="ECO:0007669"/>
    <property type="project" value="UniProtKB-KW"/>
</dbReference>
<dbReference type="CDD" id="cd06445">
    <property type="entry name" value="ATase"/>
    <property type="match status" value="1"/>
</dbReference>
<dbReference type="InterPro" id="IPR014048">
    <property type="entry name" value="MethylDNA_cys_MeTrfase_DNA-bd"/>
</dbReference>
<dbReference type="PANTHER" id="PTHR10815">
    <property type="entry name" value="METHYLATED-DNA--PROTEIN-CYSTEINE METHYLTRANSFERASE"/>
    <property type="match status" value="1"/>
</dbReference>
<dbReference type="SUPFAM" id="SSF46767">
    <property type="entry name" value="Methylated DNA-protein cysteine methyltransferase, C-terminal domain"/>
    <property type="match status" value="1"/>
</dbReference>
<dbReference type="GO" id="GO:0006307">
    <property type="term" value="P:DNA alkylation repair"/>
    <property type="evidence" value="ECO:0007669"/>
    <property type="project" value="UniProtKB-UniRule"/>
</dbReference>
<evidence type="ECO:0000313" key="12">
    <source>
        <dbReference type="EMBL" id="ADY13270.1"/>
    </source>
</evidence>
<dbReference type="Pfam" id="PF01035">
    <property type="entry name" value="DNA_binding_1"/>
    <property type="match status" value="1"/>
</dbReference>
<dbReference type="InterPro" id="IPR036217">
    <property type="entry name" value="MethylDNA_cys_MeTrfase_DNAb"/>
</dbReference>
<dbReference type="EMBL" id="CP002541">
    <property type="protein sequence ID" value="ADY13270.1"/>
    <property type="molecule type" value="Genomic_DNA"/>
</dbReference>
<evidence type="ECO:0000259" key="11">
    <source>
        <dbReference type="Pfam" id="PF02870"/>
    </source>
</evidence>
<evidence type="ECO:0000259" key="10">
    <source>
        <dbReference type="Pfam" id="PF01035"/>
    </source>
</evidence>
<keyword evidence="7 9" id="KW-0234">DNA repair</keyword>
<dbReference type="Gene3D" id="1.10.10.10">
    <property type="entry name" value="Winged helix-like DNA-binding domain superfamily/Winged helix DNA-binding domain"/>
    <property type="match status" value="1"/>
</dbReference>
<dbReference type="GO" id="GO:0005737">
    <property type="term" value="C:cytoplasm"/>
    <property type="evidence" value="ECO:0007669"/>
    <property type="project" value="UniProtKB-SubCell"/>
</dbReference>
<keyword evidence="3 9" id="KW-0963">Cytoplasm</keyword>
<dbReference type="InterPro" id="IPR023546">
    <property type="entry name" value="MGMT"/>
</dbReference>
<dbReference type="PROSITE" id="PS00374">
    <property type="entry name" value="MGMT"/>
    <property type="match status" value="1"/>
</dbReference>
<dbReference type="SUPFAM" id="SSF53155">
    <property type="entry name" value="Methylated DNA-protein cysteine methyltransferase domain"/>
    <property type="match status" value="1"/>
</dbReference>
<keyword evidence="13" id="KW-1185">Reference proteome</keyword>
<organism evidence="12 13">
    <name type="scientific">Sphaerochaeta globosa (strain ATCC BAA-1886 / DSM 22777 / Buddy)</name>
    <name type="common">Spirochaeta sp. (strain Buddy)</name>
    <dbReference type="NCBI Taxonomy" id="158189"/>
    <lineage>
        <taxon>Bacteria</taxon>
        <taxon>Pseudomonadati</taxon>
        <taxon>Spirochaetota</taxon>
        <taxon>Spirochaetia</taxon>
        <taxon>Spirochaetales</taxon>
        <taxon>Sphaerochaetaceae</taxon>
        <taxon>Sphaerochaeta</taxon>
    </lineage>
</organism>
<dbReference type="Pfam" id="PF02870">
    <property type="entry name" value="Methyltransf_1N"/>
    <property type="match status" value="1"/>
</dbReference>
<comment type="miscellaneous">
    <text evidence="9">This enzyme catalyzes only one turnover and therefore is not strictly catalytic. According to one definition, an enzyme is a biocatalyst that acts repeatedly and over many reaction cycles.</text>
</comment>
<keyword evidence="6 9" id="KW-0227">DNA damage</keyword>
<evidence type="ECO:0000256" key="5">
    <source>
        <dbReference type="ARBA" id="ARBA00022679"/>
    </source>
</evidence>
<evidence type="ECO:0000256" key="8">
    <source>
        <dbReference type="ARBA" id="ARBA00049348"/>
    </source>
</evidence>
<dbReference type="Gene3D" id="3.30.160.70">
    <property type="entry name" value="Methylated DNA-protein cysteine methyltransferase domain"/>
    <property type="match status" value="1"/>
</dbReference>
<evidence type="ECO:0000256" key="1">
    <source>
        <dbReference type="ARBA" id="ARBA00001286"/>
    </source>
</evidence>
<gene>
    <name evidence="12" type="ordered locus">SpiBuddy_1445</name>
</gene>
<dbReference type="NCBIfam" id="TIGR00589">
    <property type="entry name" value="ogt"/>
    <property type="match status" value="1"/>
</dbReference>
<dbReference type="EC" id="2.1.1.63" evidence="9"/>
<evidence type="ECO:0000256" key="6">
    <source>
        <dbReference type="ARBA" id="ARBA00022763"/>
    </source>
</evidence>